<sequence length="239" mass="26765">MTPPPIPILLFSLLAFWLMYYADVVLVRDRLGSLRSWQEFAAATLWCTVQNLLAVVAPWTFARHSGATLQDLGLRMPDLADPCYQLLLSWLFAAQLLKAFPDLKTGKDFLRDGGICTQIAWNASTLWKWFFAYCWVQQSARQLGGPIAALLMSTSFFTLFHVGTQDVAYLKRAWLVNAFFAVPFLFFGFCVIWPLAVGTGGAVGTTKSNRFFRWIHVRAQLAGFLLAVALGYAAELHLG</sequence>
<keyword evidence="1" id="KW-0472">Membrane</keyword>
<comment type="caution">
    <text evidence="2">The sequence shown here is derived from an EMBL/GenBank/DDBJ whole genome shotgun (WGS) entry which is preliminary data.</text>
</comment>
<accession>A0A812UZE3</accession>
<reference evidence="2" key="1">
    <citation type="submission" date="2021-02" db="EMBL/GenBank/DDBJ databases">
        <authorList>
            <person name="Dougan E. K."/>
            <person name="Rhodes N."/>
            <person name="Thang M."/>
            <person name="Chan C."/>
        </authorList>
    </citation>
    <scope>NUCLEOTIDE SEQUENCE</scope>
</reference>
<keyword evidence="1" id="KW-1133">Transmembrane helix</keyword>
<organism evidence="2 3">
    <name type="scientific">Symbiodinium pilosum</name>
    <name type="common">Dinoflagellate</name>
    <dbReference type="NCBI Taxonomy" id="2952"/>
    <lineage>
        <taxon>Eukaryota</taxon>
        <taxon>Sar</taxon>
        <taxon>Alveolata</taxon>
        <taxon>Dinophyceae</taxon>
        <taxon>Suessiales</taxon>
        <taxon>Symbiodiniaceae</taxon>
        <taxon>Symbiodinium</taxon>
    </lineage>
</organism>
<dbReference type="Proteomes" id="UP000649617">
    <property type="component" value="Unassembled WGS sequence"/>
</dbReference>
<feature type="transmembrane region" description="Helical" evidence="1">
    <location>
        <begin position="215"/>
        <end position="234"/>
    </location>
</feature>
<protein>
    <submittedName>
        <fullName evidence="2">Uncharacterized protein</fullName>
    </submittedName>
</protein>
<keyword evidence="3" id="KW-1185">Reference proteome</keyword>
<dbReference type="EMBL" id="CAJNIZ010039269">
    <property type="protein sequence ID" value="CAE7588502.1"/>
    <property type="molecule type" value="Genomic_DNA"/>
</dbReference>
<dbReference type="AlphaFoldDB" id="A0A812UZE3"/>
<feature type="transmembrane region" description="Helical" evidence="1">
    <location>
        <begin position="174"/>
        <end position="195"/>
    </location>
</feature>
<feature type="transmembrane region" description="Helical" evidence="1">
    <location>
        <begin position="109"/>
        <end position="131"/>
    </location>
</feature>
<dbReference type="OrthoDB" id="10467072at2759"/>
<keyword evidence="1" id="KW-0812">Transmembrane</keyword>
<feature type="transmembrane region" description="Helical" evidence="1">
    <location>
        <begin position="40"/>
        <end position="59"/>
    </location>
</feature>
<feature type="transmembrane region" description="Helical" evidence="1">
    <location>
        <begin position="143"/>
        <end position="162"/>
    </location>
</feature>
<evidence type="ECO:0000313" key="3">
    <source>
        <dbReference type="Proteomes" id="UP000649617"/>
    </source>
</evidence>
<name>A0A812UZE3_SYMPI</name>
<evidence type="ECO:0000313" key="2">
    <source>
        <dbReference type="EMBL" id="CAE7588502.1"/>
    </source>
</evidence>
<gene>
    <name evidence="2" type="ORF">SPIL2461_LOCUS15692</name>
</gene>
<evidence type="ECO:0000256" key="1">
    <source>
        <dbReference type="SAM" id="Phobius"/>
    </source>
</evidence>
<proteinExistence type="predicted"/>
<feature type="transmembrane region" description="Helical" evidence="1">
    <location>
        <begin position="6"/>
        <end position="28"/>
    </location>
</feature>